<dbReference type="AlphaFoldDB" id="A0A1M7RB23"/>
<dbReference type="EMBL" id="FRCX01000017">
    <property type="protein sequence ID" value="SHN43484.1"/>
    <property type="molecule type" value="Genomic_DNA"/>
</dbReference>
<evidence type="ECO:0000313" key="1">
    <source>
        <dbReference type="EMBL" id="SHN43484.1"/>
    </source>
</evidence>
<dbReference type="Proteomes" id="UP000184339">
    <property type="component" value="Unassembled WGS sequence"/>
</dbReference>
<proteinExistence type="predicted"/>
<sequence length="363" mass="38881">MKRGIAALAVFLAACSSTPYKPDVVIKDSKPFAGITQLLANTPDKRVDVILVHGMCTHKQQWALETITTLARATGQSTSAAKTSQTKNIDGIEIVSAESSTPDGTIYFSAFIWSGLTAPGKATLAYDLSGTPTNCAADDACRPVRATLNARLKDTLMNDCLSDALIYQGESKAAINQAFINAITQVTAEQASRNAGKTVPLVLISESLGSKMTFDALNLMAGHPADSSSKRAGDDAIERISYLYMGANQLPILSLADRSATLSLLADGKRDDALNRLLSAQKTRSLVPKITVVAFTDPNDQLSWWLQPSNYSNKAAIANVLVSNDKTYFGYLENPYTAHTTYLANDDVTRAIMCGMPASPQCK</sequence>
<evidence type="ECO:0000313" key="2">
    <source>
        <dbReference type="Proteomes" id="UP000184339"/>
    </source>
</evidence>
<accession>A0A1M7RB23</accession>
<gene>
    <name evidence="1" type="ORF">SAMN05192549_11730</name>
</gene>
<organism evidence="1 2">
    <name type="scientific">Duganella sacchari</name>
    <dbReference type="NCBI Taxonomy" id="551987"/>
    <lineage>
        <taxon>Bacteria</taxon>
        <taxon>Pseudomonadati</taxon>
        <taxon>Pseudomonadota</taxon>
        <taxon>Betaproteobacteria</taxon>
        <taxon>Burkholderiales</taxon>
        <taxon>Oxalobacteraceae</taxon>
        <taxon>Telluria group</taxon>
        <taxon>Duganella</taxon>
    </lineage>
</organism>
<dbReference type="RefSeq" id="WP_072789581.1">
    <property type="nucleotide sequence ID" value="NZ_FRCX01000017.1"/>
</dbReference>
<keyword evidence="2" id="KW-1185">Reference proteome</keyword>
<reference evidence="2" key="1">
    <citation type="submission" date="2016-11" db="EMBL/GenBank/DDBJ databases">
        <authorList>
            <person name="Varghese N."/>
            <person name="Submissions S."/>
        </authorList>
    </citation>
    <scope>NUCLEOTIDE SEQUENCE [LARGE SCALE GENOMIC DNA]</scope>
    <source>
        <strain evidence="2">Sac-22</strain>
    </source>
</reference>
<protein>
    <submittedName>
        <fullName evidence="1">Uncharacterized protein</fullName>
    </submittedName>
</protein>
<dbReference type="PROSITE" id="PS51257">
    <property type="entry name" value="PROKAR_LIPOPROTEIN"/>
    <property type="match status" value="1"/>
</dbReference>
<name>A0A1M7RB23_9BURK</name>
<dbReference type="OrthoDB" id="8477673at2"/>